<proteinExistence type="predicted"/>
<evidence type="ECO:0000256" key="1">
    <source>
        <dbReference type="ARBA" id="ARBA00023002"/>
    </source>
</evidence>
<dbReference type="InterPro" id="IPR050791">
    <property type="entry name" value="Aldo-Keto_reductase"/>
</dbReference>
<evidence type="ECO:0000259" key="2">
    <source>
        <dbReference type="Pfam" id="PF00248"/>
    </source>
</evidence>
<dbReference type="InterPro" id="IPR036812">
    <property type="entry name" value="NAD(P)_OxRdtase_dom_sf"/>
</dbReference>
<dbReference type="EMBL" id="CP159279">
    <property type="protein sequence ID" value="XCH11725.1"/>
    <property type="molecule type" value="Genomic_DNA"/>
</dbReference>
<accession>A0AAU8ESM3</accession>
<protein>
    <submittedName>
        <fullName evidence="3">Aldo/keto reductase</fullName>
    </submittedName>
</protein>
<keyword evidence="1" id="KW-0560">Oxidoreductase</keyword>
<dbReference type="SUPFAM" id="SSF51430">
    <property type="entry name" value="NAD(P)-linked oxidoreductase"/>
    <property type="match status" value="1"/>
</dbReference>
<dbReference type="PANTHER" id="PTHR43625:SF77">
    <property type="entry name" value="ALDO-KETO REDUCTASE"/>
    <property type="match status" value="1"/>
</dbReference>
<sequence>MKTRELGDGLETSAIGLGCMGLSFGLGPATDRAEALAVIRSAAERGVTLFDTAEGYGPYVNEELVGEALQPIRDEVLVATKFGFDINADGETVGLNSRPDHIRDVVEASLRRLRTDHIDVLYQHRVDPAVPIEDVAGTVKELITEGKVRHFGLSEASETTIRRAHAVQPVAVIQDHYSLWMREPETTKFGVCEELGIGLVAWGPLGQGFLTGGITRDMKFDNPNDLRADFPRFTPEALEANFALVDFLKDFGAEKGTSPAQLALAWLLAQKPWIVPIPGGTRLPHLDDNLPAADLELNENDLQRIDEALAALDLIGAPLSAGLDAAIDRDR</sequence>
<dbReference type="AlphaFoldDB" id="A0AAU8ESM3"/>
<reference evidence="3" key="1">
    <citation type="submission" date="2024-06" db="EMBL/GenBank/DDBJ databases">
        <title>Biodegradation of dimethachlon by Arthrobacter sp. K5: mechanistic insights and ecological implications.</title>
        <authorList>
            <person name="Hu S."/>
            <person name="Lu P."/>
        </authorList>
    </citation>
    <scope>NUCLEOTIDE SEQUENCE</scope>
    <source>
        <strain evidence="3">K5</strain>
    </source>
</reference>
<dbReference type="InterPro" id="IPR023210">
    <property type="entry name" value="NADP_OxRdtase_dom"/>
</dbReference>
<feature type="domain" description="NADP-dependent oxidoreductase" evidence="2">
    <location>
        <begin position="15"/>
        <end position="309"/>
    </location>
</feature>
<dbReference type="PANTHER" id="PTHR43625">
    <property type="entry name" value="AFLATOXIN B1 ALDEHYDE REDUCTASE"/>
    <property type="match status" value="1"/>
</dbReference>
<dbReference type="Gene3D" id="3.20.20.100">
    <property type="entry name" value="NADP-dependent oxidoreductase domain"/>
    <property type="match status" value="1"/>
</dbReference>
<name>A0AAU8ESM3_9MICC</name>
<dbReference type="GO" id="GO:0016491">
    <property type="term" value="F:oxidoreductase activity"/>
    <property type="evidence" value="ECO:0007669"/>
    <property type="project" value="UniProtKB-KW"/>
</dbReference>
<gene>
    <name evidence="3" type="ORF">ABRP34_01535</name>
</gene>
<dbReference type="CDD" id="cd19078">
    <property type="entry name" value="AKR_AKR13C1_2"/>
    <property type="match status" value="1"/>
</dbReference>
<dbReference type="Pfam" id="PF00248">
    <property type="entry name" value="Aldo_ket_red"/>
    <property type="match status" value="1"/>
</dbReference>
<organism evidence="3">
    <name type="scientific">Arthrobacter sp. K5</name>
    <dbReference type="NCBI Taxonomy" id="2839623"/>
    <lineage>
        <taxon>Bacteria</taxon>
        <taxon>Bacillati</taxon>
        <taxon>Actinomycetota</taxon>
        <taxon>Actinomycetes</taxon>
        <taxon>Micrococcales</taxon>
        <taxon>Micrococcaceae</taxon>
        <taxon>Arthrobacter</taxon>
    </lineage>
</organism>
<dbReference type="RefSeq" id="WP_353711985.1">
    <property type="nucleotide sequence ID" value="NZ_CP159279.1"/>
</dbReference>
<evidence type="ECO:0000313" key="3">
    <source>
        <dbReference type="EMBL" id="XCH11725.1"/>
    </source>
</evidence>
<dbReference type="GO" id="GO:0005737">
    <property type="term" value="C:cytoplasm"/>
    <property type="evidence" value="ECO:0007669"/>
    <property type="project" value="TreeGrafter"/>
</dbReference>